<evidence type="ECO:0000256" key="2">
    <source>
        <dbReference type="PIRSR" id="PIRSR640198-2"/>
    </source>
</evidence>
<evidence type="ECO:0000259" key="5">
    <source>
        <dbReference type="PROSITE" id="PS50089"/>
    </source>
</evidence>
<dbReference type="Proteomes" id="UP000198406">
    <property type="component" value="Unassembled WGS sequence"/>
</dbReference>
<dbReference type="PROSITE" id="PS51459">
    <property type="entry name" value="FIDO"/>
    <property type="match status" value="1"/>
</dbReference>
<feature type="active site" evidence="1">
    <location>
        <position position="383"/>
    </location>
</feature>
<dbReference type="GO" id="GO:0008270">
    <property type="term" value="F:zinc ion binding"/>
    <property type="evidence" value="ECO:0007669"/>
    <property type="project" value="UniProtKB-KW"/>
</dbReference>
<dbReference type="SMART" id="SM00184">
    <property type="entry name" value="RING"/>
    <property type="match status" value="1"/>
</dbReference>
<dbReference type="InterPro" id="IPR036597">
    <property type="entry name" value="Fido-like_dom_sf"/>
</dbReference>
<dbReference type="EMBL" id="BDSP01000083">
    <property type="protein sequence ID" value="GAX14764.1"/>
    <property type="molecule type" value="Genomic_DNA"/>
</dbReference>
<evidence type="ECO:0008006" key="9">
    <source>
        <dbReference type="Google" id="ProtNLM"/>
    </source>
</evidence>
<feature type="region of interest" description="Disordered" evidence="4">
    <location>
        <begin position="601"/>
        <end position="686"/>
    </location>
</feature>
<dbReference type="PANTHER" id="PTHR13504:SF38">
    <property type="entry name" value="FIDO DOMAIN-CONTAINING PROTEIN"/>
    <property type="match status" value="1"/>
</dbReference>
<reference evidence="7 8" key="1">
    <citation type="journal article" date="2015" name="Plant Cell">
        <title>Oil accumulation by the oleaginous diatom Fistulifera solaris as revealed by the genome and transcriptome.</title>
        <authorList>
            <person name="Tanaka T."/>
            <person name="Maeda Y."/>
            <person name="Veluchamy A."/>
            <person name="Tanaka M."/>
            <person name="Abida H."/>
            <person name="Marechal E."/>
            <person name="Bowler C."/>
            <person name="Muto M."/>
            <person name="Sunaga Y."/>
            <person name="Tanaka M."/>
            <person name="Yoshino T."/>
            <person name="Taniguchi T."/>
            <person name="Fukuda Y."/>
            <person name="Nemoto M."/>
            <person name="Matsumoto M."/>
            <person name="Wong P.S."/>
            <person name="Aburatani S."/>
            <person name="Fujibuchi W."/>
        </authorList>
    </citation>
    <scope>NUCLEOTIDE SEQUENCE [LARGE SCALE GENOMIC DNA]</scope>
    <source>
        <strain evidence="7 8">JPCC DA0580</strain>
    </source>
</reference>
<feature type="binding site" evidence="2">
    <location>
        <begin position="387"/>
        <end position="394"/>
    </location>
    <ligand>
        <name>ATP</name>
        <dbReference type="ChEBI" id="CHEBI:30616"/>
    </ligand>
</feature>
<feature type="domain" description="RING-type" evidence="5">
    <location>
        <begin position="506"/>
        <end position="544"/>
    </location>
</feature>
<feature type="compositionally biased region" description="Low complexity" evidence="4">
    <location>
        <begin position="1"/>
        <end position="13"/>
    </location>
</feature>
<evidence type="ECO:0000259" key="6">
    <source>
        <dbReference type="PROSITE" id="PS51459"/>
    </source>
</evidence>
<feature type="region of interest" description="Disordered" evidence="4">
    <location>
        <begin position="1"/>
        <end position="29"/>
    </location>
</feature>
<dbReference type="Pfam" id="PF02661">
    <property type="entry name" value="Fic"/>
    <property type="match status" value="1"/>
</dbReference>
<dbReference type="Pfam" id="PF13639">
    <property type="entry name" value="zf-RING_2"/>
    <property type="match status" value="1"/>
</dbReference>
<dbReference type="PROSITE" id="PS50089">
    <property type="entry name" value="ZF_RING_2"/>
    <property type="match status" value="1"/>
</dbReference>
<protein>
    <recommendedName>
        <fullName evidence="9">Fido domain-containing protein</fullName>
    </recommendedName>
</protein>
<dbReference type="AlphaFoldDB" id="A0A1Z5JLA0"/>
<dbReference type="SUPFAM" id="SSF57850">
    <property type="entry name" value="RING/U-box"/>
    <property type="match status" value="1"/>
</dbReference>
<evidence type="ECO:0000256" key="4">
    <source>
        <dbReference type="SAM" id="MobiDB-lite"/>
    </source>
</evidence>
<feature type="compositionally biased region" description="Polar residues" evidence="4">
    <location>
        <begin position="553"/>
        <end position="570"/>
    </location>
</feature>
<evidence type="ECO:0000256" key="3">
    <source>
        <dbReference type="PROSITE-ProRule" id="PRU00175"/>
    </source>
</evidence>
<feature type="compositionally biased region" description="Acidic residues" evidence="4">
    <location>
        <begin position="571"/>
        <end position="581"/>
    </location>
</feature>
<evidence type="ECO:0000313" key="8">
    <source>
        <dbReference type="Proteomes" id="UP000198406"/>
    </source>
</evidence>
<dbReference type="SUPFAM" id="SSF140931">
    <property type="entry name" value="Fic-like"/>
    <property type="match status" value="1"/>
</dbReference>
<dbReference type="GO" id="GO:0005524">
    <property type="term" value="F:ATP binding"/>
    <property type="evidence" value="ECO:0007669"/>
    <property type="project" value="UniProtKB-KW"/>
</dbReference>
<sequence length="725" mass="81202">MSYNNNNNNNNKRNNSHDNSKRRCIGGIRSSPRYPAATAHLTATAEGIHKLVEHDFPLLVWLLSSSTTSLQDRIYDGKETLCVELLPSVQRQIQQSLERSDDIPLIRIHGILERPHQAPNIVLASAEYVRFAHDHEVNPIRSHSATCTSRSFTPDPKVGGFTPVFLQQWAPFLSNEELAGIATTTSNCKLETQQPILNFFQQHAARQTLQRQQQQTHSILHSVNHDDDQNNNDSDHSTATASSQQQVYWKALKDFQQTQMDKQSASLTSNVGRETAAVAEKVVAQHRKALEQALLDETTALTPQLLMQWHAILLQGLHAQAGQYRTKTVKVGLTQFQSPTNVMHDMETACHILETVLRPRLLHQPQTAVTFAAAVFMAIVDVHPFADGNGRLARIALNWAARVAGFPISIHWCATPQQRHEYSQAIMNTRRNLHFQAYGDVHKEQLLEAYQTFGAFRPLVQWIVQRWNKTIAEWENVMREKSAHAQEQDEARAARRVRERAAAGSCLICLDDSPNISTLCCGKAVHLNCMAEWLAQQNTCPQCRNELPALSRPPNTNNGNARAINDTESVANDDGDTNSIEEEPGFWQQIVIDQIAQHIQNSNNNNVNNGNNNNNQNDTESTNSTEDTQEADDNDTSVASGNGIIPEGSETMEYFRSIYGPDFNPNDTDDTNDTTESGHRPPTPPPFCSYNQCNNRSARDCANDACGKCCVTWGQYGCQRHNTSY</sequence>
<feature type="region of interest" description="Disordered" evidence="4">
    <location>
        <begin position="550"/>
        <end position="581"/>
    </location>
</feature>
<accession>A0A1Z5JLA0</accession>
<keyword evidence="3" id="KW-0479">Metal-binding</keyword>
<dbReference type="Gene3D" id="3.30.40.10">
    <property type="entry name" value="Zinc/RING finger domain, C3HC4 (zinc finger)"/>
    <property type="match status" value="1"/>
</dbReference>
<dbReference type="InterPro" id="IPR003812">
    <property type="entry name" value="Fido"/>
</dbReference>
<proteinExistence type="predicted"/>
<feature type="domain" description="Fido" evidence="6">
    <location>
        <begin position="301"/>
        <end position="444"/>
    </location>
</feature>
<keyword evidence="8" id="KW-1185">Reference proteome</keyword>
<feature type="compositionally biased region" description="Low complexity" evidence="4">
    <location>
        <begin position="601"/>
        <end position="625"/>
    </location>
</feature>
<comment type="caution">
    <text evidence="7">The sequence shown here is derived from an EMBL/GenBank/DDBJ whole genome shotgun (WGS) entry which is preliminary data.</text>
</comment>
<name>A0A1Z5JLA0_FISSO</name>
<evidence type="ECO:0000313" key="7">
    <source>
        <dbReference type="EMBL" id="GAX14764.1"/>
    </source>
</evidence>
<dbReference type="InterPro" id="IPR001841">
    <property type="entry name" value="Znf_RING"/>
</dbReference>
<evidence type="ECO:0000256" key="1">
    <source>
        <dbReference type="PIRSR" id="PIRSR640198-1"/>
    </source>
</evidence>
<dbReference type="InParanoid" id="A0A1Z5JLA0"/>
<dbReference type="InterPro" id="IPR013083">
    <property type="entry name" value="Znf_RING/FYVE/PHD"/>
</dbReference>
<dbReference type="OrthoDB" id="49282at2759"/>
<organism evidence="7 8">
    <name type="scientific">Fistulifera solaris</name>
    <name type="common">Oleaginous diatom</name>
    <dbReference type="NCBI Taxonomy" id="1519565"/>
    <lineage>
        <taxon>Eukaryota</taxon>
        <taxon>Sar</taxon>
        <taxon>Stramenopiles</taxon>
        <taxon>Ochrophyta</taxon>
        <taxon>Bacillariophyta</taxon>
        <taxon>Bacillariophyceae</taxon>
        <taxon>Bacillariophycidae</taxon>
        <taxon>Naviculales</taxon>
        <taxon>Naviculaceae</taxon>
        <taxon>Fistulifera</taxon>
    </lineage>
</organism>
<keyword evidence="2" id="KW-0547">Nucleotide-binding</keyword>
<gene>
    <name evidence="7" type="ORF">FisN_25Lh041</name>
</gene>
<keyword evidence="3" id="KW-0862">Zinc</keyword>
<dbReference type="InterPro" id="IPR040198">
    <property type="entry name" value="Fido_containing"/>
</dbReference>
<keyword evidence="3" id="KW-0863">Zinc-finger</keyword>
<dbReference type="Gene3D" id="1.10.3290.10">
    <property type="entry name" value="Fido-like domain"/>
    <property type="match status" value="1"/>
</dbReference>
<keyword evidence="2" id="KW-0067">ATP-binding</keyword>
<dbReference type="PANTHER" id="PTHR13504">
    <property type="entry name" value="FIDO DOMAIN-CONTAINING PROTEIN DDB_G0283145"/>
    <property type="match status" value="1"/>
</dbReference>